<keyword evidence="4 8" id="KW-0276">Fatty acid metabolism</keyword>
<dbReference type="InterPro" id="IPR004568">
    <property type="entry name" value="Ppantetheine-prot_Trfase_dom"/>
</dbReference>
<evidence type="ECO:0000256" key="5">
    <source>
        <dbReference type="ARBA" id="ARBA00022842"/>
    </source>
</evidence>
<keyword evidence="5 8" id="KW-0460">Magnesium</keyword>
<accession>A0A6N6VXI6</accession>
<dbReference type="OrthoDB" id="517356at2"/>
<dbReference type="Proteomes" id="UP000437748">
    <property type="component" value="Unassembled WGS sequence"/>
</dbReference>
<evidence type="ECO:0000256" key="7">
    <source>
        <dbReference type="ARBA" id="ARBA00023160"/>
    </source>
</evidence>
<feature type="binding site" evidence="8">
    <location>
        <position position="10"/>
    </location>
    <ligand>
        <name>Mg(2+)</name>
        <dbReference type="ChEBI" id="CHEBI:18420"/>
    </ligand>
</feature>
<comment type="subcellular location">
    <subcellularLocation>
        <location evidence="8">Cytoplasm</location>
    </subcellularLocation>
</comment>
<organism evidence="10 11">
    <name type="scientific">Silvanigrella paludirubra</name>
    <dbReference type="NCBI Taxonomy" id="2499159"/>
    <lineage>
        <taxon>Bacteria</taxon>
        <taxon>Pseudomonadati</taxon>
        <taxon>Bdellovibrionota</taxon>
        <taxon>Oligoflexia</taxon>
        <taxon>Silvanigrellales</taxon>
        <taxon>Silvanigrellaceae</taxon>
        <taxon>Silvanigrella</taxon>
    </lineage>
</organism>
<dbReference type="GO" id="GO:0005737">
    <property type="term" value="C:cytoplasm"/>
    <property type="evidence" value="ECO:0007669"/>
    <property type="project" value="UniProtKB-SubCell"/>
</dbReference>
<dbReference type="NCBIfam" id="TIGR00556">
    <property type="entry name" value="pantethn_trn"/>
    <property type="match status" value="1"/>
</dbReference>
<feature type="binding site" evidence="8">
    <location>
        <position position="58"/>
    </location>
    <ligand>
        <name>Mg(2+)</name>
        <dbReference type="ChEBI" id="CHEBI:18420"/>
    </ligand>
</feature>
<evidence type="ECO:0000256" key="3">
    <source>
        <dbReference type="ARBA" id="ARBA00022723"/>
    </source>
</evidence>
<evidence type="ECO:0000256" key="8">
    <source>
        <dbReference type="HAMAP-Rule" id="MF_00101"/>
    </source>
</evidence>
<dbReference type="EC" id="2.7.8.7" evidence="8"/>
<keyword evidence="8" id="KW-0963">Cytoplasm</keyword>
<comment type="cofactor">
    <cofactor evidence="8">
        <name>Mg(2+)</name>
        <dbReference type="ChEBI" id="CHEBI:18420"/>
    </cofactor>
</comment>
<dbReference type="GO" id="GO:0008897">
    <property type="term" value="F:holo-[acyl-carrier-protein] synthase activity"/>
    <property type="evidence" value="ECO:0007669"/>
    <property type="project" value="UniProtKB-UniRule"/>
</dbReference>
<sequence>MAKKMRTGNDLVHIPRFEKSLSVGNFIQKVFHPNEIAYCESKPKGRTASYAARFAAKEAFAKALGTGLYANGVSPKEIWVENETNGRPFINITDNIKKILASLEIEDYDVSLSHHEEYAIATVILFKN</sequence>
<evidence type="ECO:0000256" key="4">
    <source>
        <dbReference type="ARBA" id="ARBA00022832"/>
    </source>
</evidence>
<dbReference type="EMBL" id="WFLM01000001">
    <property type="protein sequence ID" value="KAB8040749.1"/>
    <property type="molecule type" value="Genomic_DNA"/>
</dbReference>
<dbReference type="InterPro" id="IPR008278">
    <property type="entry name" value="4-PPantetheinyl_Trfase_dom"/>
</dbReference>
<dbReference type="SUPFAM" id="SSF56214">
    <property type="entry name" value="4'-phosphopantetheinyl transferase"/>
    <property type="match status" value="1"/>
</dbReference>
<dbReference type="GO" id="GO:0006633">
    <property type="term" value="P:fatty acid biosynthetic process"/>
    <property type="evidence" value="ECO:0007669"/>
    <property type="project" value="UniProtKB-UniRule"/>
</dbReference>
<reference evidence="10 11" key="1">
    <citation type="submission" date="2019-10" db="EMBL/GenBank/DDBJ databases">
        <title>New species of Slilvanegrellaceae.</title>
        <authorList>
            <person name="Pitt A."/>
            <person name="Hahn M.W."/>
        </authorList>
    </citation>
    <scope>NUCLEOTIDE SEQUENCE [LARGE SCALE GENOMIC DNA]</scope>
    <source>
        <strain evidence="10 11">SP-Ram-0.45-NSY-1</strain>
    </source>
</reference>
<comment type="catalytic activity">
    <reaction evidence="8">
        <text>apo-[ACP] + CoA = holo-[ACP] + adenosine 3',5'-bisphosphate + H(+)</text>
        <dbReference type="Rhea" id="RHEA:12068"/>
        <dbReference type="Rhea" id="RHEA-COMP:9685"/>
        <dbReference type="Rhea" id="RHEA-COMP:9690"/>
        <dbReference type="ChEBI" id="CHEBI:15378"/>
        <dbReference type="ChEBI" id="CHEBI:29999"/>
        <dbReference type="ChEBI" id="CHEBI:57287"/>
        <dbReference type="ChEBI" id="CHEBI:58343"/>
        <dbReference type="ChEBI" id="CHEBI:64479"/>
        <dbReference type="EC" id="2.7.8.7"/>
    </reaction>
</comment>
<keyword evidence="2 8" id="KW-0808">Transferase</keyword>
<dbReference type="AlphaFoldDB" id="A0A6N6VXI6"/>
<evidence type="ECO:0000256" key="2">
    <source>
        <dbReference type="ARBA" id="ARBA00022679"/>
    </source>
</evidence>
<keyword evidence="3 8" id="KW-0479">Metal-binding</keyword>
<evidence type="ECO:0000313" key="10">
    <source>
        <dbReference type="EMBL" id="KAB8040749.1"/>
    </source>
</evidence>
<keyword evidence="7 8" id="KW-0275">Fatty acid biosynthesis</keyword>
<dbReference type="NCBIfam" id="TIGR00516">
    <property type="entry name" value="acpS"/>
    <property type="match status" value="1"/>
</dbReference>
<comment type="function">
    <text evidence="8">Transfers the 4'-phosphopantetheine moiety from coenzyme A to a Ser of acyl-carrier-protein.</text>
</comment>
<dbReference type="InterPro" id="IPR037143">
    <property type="entry name" value="4-PPantetheinyl_Trfase_dom_sf"/>
</dbReference>
<dbReference type="Gene3D" id="3.90.470.20">
    <property type="entry name" value="4'-phosphopantetheinyl transferase domain"/>
    <property type="match status" value="1"/>
</dbReference>
<comment type="similarity">
    <text evidence="8">Belongs to the P-Pant transferase superfamily. AcpS family.</text>
</comment>
<evidence type="ECO:0000259" key="9">
    <source>
        <dbReference type="Pfam" id="PF01648"/>
    </source>
</evidence>
<evidence type="ECO:0000256" key="6">
    <source>
        <dbReference type="ARBA" id="ARBA00023098"/>
    </source>
</evidence>
<evidence type="ECO:0000313" key="11">
    <source>
        <dbReference type="Proteomes" id="UP000437748"/>
    </source>
</evidence>
<comment type="caution">
    <text evidence="10">The sequence shown here is derived from an EMBL/GenBank/DDBJ whole genome shotgun (WGS) entry which is preliminary data.</text>
</comment>
<proteinExistence type="inferred from homology"/>
<dbReference type="RefSeq" id="WP_153418267.1">
    <property type="nucleotide sequence ID" value="NZ_WFLM01000001.1"/>
</dbReference>
<keyword evidence="1 8" id="KW-0444">Lipid biosynthesis</keyword>
<dbReference type="InterPro" id="IPR002582">
    <property type="entry name" value="ACPS"/>
</dbReference>
<evidence type="ECO:0000256" key="1">
    <source>
        <dbReference type="ARBA" id="ARBA00022516"/>
    </source>
</evidence>
<keyword evidence="6 8" id="KW-0443">Lipid metabolism</keyword>
<dbReference type="GO" id="GO:0000287">
    <property type="term" value="F:magnesium ion binding"/>
    <property type="evidence" value="ECO:0007669"/>
    <property type="project" value="UniProtKB-UniRule"/>
</dbReference>
<gene>
    <name evidence="8 10" type="primary">acpS</name>
    <name evidence="10" type="ORF">GCL60_02135</name>
</gene>
<name>A0A6N6VXI6_9BACT</name>
<feature type="domain" description="4'-phosphopantetheinyl transferase" evidence="9">
    <location>
        <begin position="8"/>
        <end position="122"/>
    </location>
</feature>
<protein>
    <recommendedName>
        <fullName evidence="8">Holo-[acyl-carrier-protein] synthase</fullName>
        <shortName evidence="8">Holo-ACP synthase</shortName>
        <ecNumber evidence="8">2.7.8.7</ecNumber>
    </recommendedName>
    <alternativeName>
        <fullName evidence="8">4'-phosphopantetheinyl transferase AcpS</fullName>
    </alternativeName>
</protein>
<dbReference type="HAMAP" id="MF_00101">
    <property type="entry name" value="AcpS"/>
    <property type="match status" value="1"/>
</dbReference>
<keyword evidence="11" id="KW-1185">Reference proteome</keyword>
<dbReference type="Pfam" id="PF01648">
    <property type="entry name" value="ACPS"/>
    <property type="match status" value="1"/>
</dbReference>